<protein>
    <recommendedName>
        <fullName evidence="2">Probable RNA-binding protein EIF1AD</fullName>
    </recommendedName>
    <alternativeName>
        <fullName evidence="4">Eukaryotic translation initiation factor 1A domain-containing protein</fullName>
    </alternativeName>
</protein>
<name>A0A915HNC7_ROMCU</name>
<evidence type="ECO:0000256" key="5">
    <source>
        <dbReference type="PROSITE-ProRule" id="PRU00181"/>
    </source>
</evidence>
<dbReference type="InterPro" id="IPR001253">
    <property type="entry name" value="TIF_eIF-1A"/>
</dbReference>
<dbReference type="InterPro" id="IPR012340">
    <property type="entry name" value="NA-bd_OB-fold"/>
</dbReference>
<dbReference type="InterPro" id="IPR039294">
    <property type="entry name" value="EIF1AD"/>
</dbReference>
<dbReference type="PANTHER" id="PTHR21641">
    <property type="entry name" value="TRANSLATION INITIATION FACTOR-RELATED"/>
    <property type="match status" value="1"/>
</dbReference>
<evidence type="ECO:0000256" key="1">
    <source>
        <dbReference type="ARBA" id="ARBA00007340"/>
    </source>
</evidence>
<dbReference type="PANTHER" id="PTHR21641:SF0">
    <property type="entry name" value="RNA-BINDING PROTEIN EIF1AD-RELATED"/>
    <property type="match status" value="1"/>
</dbReference>
<keyword evidence="3" id="KW-0694">RNA-binding</keyword>
<dbReference type="Proteomes" id="UP000887565">
    <property type="component" value="Unplaced"/>
</dbReference>
<evidence type="ECO:0000313" key="8">
    <source>
        <dbReference type="WBParaSite" id="nRc.2.0.1.t02857-RA"/>
    </source>
</evidence>
<keyword evidence="7" id="KW-1185">Reference proteome</keyword>
<evidence type="ECO:0000256" key="3">
    <source>
        <dbReference type="ARBA" id="ARBA00022884"/>
    </source>
</evidence>
<keyword evidence="5" id="KW-0648">Protein biosynthesis</keyword>
<sequence>MSASTKKKYVEQEATYDLVLPEPPNFIGRILAGRGNNLHEIESENGEQFLVSMPTKFRKSVWVKRGDFVLCEPIVEGDKVRAEITRVLLKDNIKLV</sequence>
<dbReference type="PROSITE" id="PS50832">
    <property type="entry name" value="S1_IF1_TYPE"/>
    <property type="match status" value="1"/>
</dbReference>
<dbReference type="SMART" id="SM00652">
    <property type="entry name" value="eIF1a"/>
    <property type="match status" value="1"/>
</dbReference>
<dbReference type="Pfam" id="PF01176">
    <property type="entry name" value="eIF-1a"/>
    <property type="match status" value="1"/>
</dbReference>
<dbReference type="SUPFAM" id="SSF50249">
    <property type="entry name" value="Nucleic acid-binding proteins"/>
    <property type="match status" value="1"/>
</dbReference>
<dbReference type="InterPro" id="IPR006196">
    <property type="entry name" value="RNA-binding_domain_S1_IF1"/>
</dbReference>
<reference evidence="8" key="1">
    <citation type="submission" date="2022-11" db="UniProtKB">
        <authorList>
            <consortium name="WormBaseParasite"/>
        </authorList>
    </citation>
    <scope>IDENTIFICATION</scope>
</reference>
<evidence type="ECO:0000256" key="4">
    <source>
        <dbReference type="ARBA" id="ARBA00031998"/>
    </source>
</evidence>
<dbReference type="GO" id="GO:0005634">
    <property type="term" value="C:nucleus"/>
    <property type="evidence" value="ECO:0007669"/>
    <property type="project" value="TreeGrafter"/>
</dbReference>
<accession>A0A915HNC7</accession>
<proteinExistence type="inferred from homology"/>
<evidence type="ECO:0000259" key="6">
    <source>
        <dbReference type="PROSITE" id="PS50832"/>
    </source>
</evidence>
<comment type="similarity">
    <text evidence="1">Belongs to the EIF1AD family.</text>
</comment>
<dbReference type="GO" id="GO:0003723">
    <property type="term" value="F:RNA binding"/>
    <property type="evidence" value="ECO:0007669"/>
    <property type="project" value="UniProtKB-KW"/>
</dbReference>
<dbReference type="GO" id="GO:0003743">
    <property type="term" value="F:translation initiation factor activity"/>
    <property type="evidence" value="ECO:0007669"/>
    <property type="project" value="UniProtKB-UniRule"/>
</dbReference>
<dbReference type="AlphaFoldDB" id="A0A915HNC7"/>
<dbReference type="Gene3D" id="2.40.50.140">
    <property type="entry name" value="Nucleic acid-binding proteins"/>
    <property type="match status" value="1"/>
</dbReference>
<dbReference type="OMA" id="YLYMVEN"/>
<organism evidence="7 8">
    <name type="scientific">Romanomermis culicivorax</name>
    <name type="common">Nematode worm</name>
    <dbReference type="NCBI Taxonomy" id="13658"/>
    <lineage>
        <taxon>Eukaryota</taxon>
        <taxon>Metazoa</taxon>
        <taxon>Ecdysozoa</taxon>
        <taxon>Nematoda</taxon>
        <taxon>Enoplea</taxon>
        <taxon>Dorylaimia</taxon>
        <taxon>Mermithida</taxon>
        <taxon>Mermithoidea</taxon>
        <taxon>Mermithidae</taxon>
        <taxon>Romanomermis</taxon>
    </lineage>
</organism>
<dbReference type="WBParaSite" id="nRc.2.0.1.t02857-RA">
    <property type="protein sequence ID" value="nRc.2.0.1.t02857-RA"/>
    <property type="gene ID" value="nRc.2.0.1.g02857"/>
</dbReference>
<keyword evidence="5" id="KW-0396">Initiation factor</keyword>
<feature type="domain" description="S1-like" evidence="6">
    <location>
        <begin position="14"/>
        <end position="92"/>
    </location>
</feature>
<evidence type="ECO:0000256" key="2">
    <source>
        <dbReference type="ARBA" id="ARBA00020989"/>
    </source>
</evidence>
<evidence type="ECO:0000313" key="7">
    <source>
        <dbReference type="Proteomes" id="UP000887565"/>
    </source>
</evidence>